<reference evidence="1 2" key="1">
    <citation type="submission" date="2015-11" db="EMBL/GenBank/DDBJ databases">
        <title>Permanent draft genome of Psychrobacter piscatorii LQ58.</title>
        <authorList>
            <person name="Zhou M."/>
            <person name="Dong B."/>
            <person name="Liu Q."/>
        </authorList>
    </citation>
    <scope>NUCLEOTIDE SEQUENCE [LARGE SCALE GENOMIC DNA]</scope>
    <source>
        <strain evidence="1 2">LQ58</strain>
    </source>
</reference>
<name>A0A0T6DT02_9GAMM</name>
<protein>
    <submittedName>
        <fullName evidence="1">HopJ type III effector protein</fullName>
    </submittedName>
</protein>
<proteinExistence type="predicted"/>
<accession>A0A0T6DT02</accession>
<dbReference type="EMBL" id="LNDJ01000052">
    <property type="protein sequence ID" value="KRU23025.1"/>
    <property type="molecule type" value="Genomic_DNA"/>
</dbReference>
<dbReference type="Proteomes" id="UP000051202">
    <property type="component" value="Unassembled WGS sequence"/>
</dbReference>
<evidence type="ECO:0000313" key="2">
    <source>
        <dbReference type="Proteomes" id="UP000051202"/>
    </source>
</evidence>
<dbReference type="Pfam" id="PF08888">
    <property type="entry name" value="HopJ"/>
    <property type="match status" value="1"/>
</dbReference>
<dbReference type="RefSeq" id="WP_058024168.1">
    <property type="nucleotide sequence ID" value="NZ_LNDJ01000052.1"/>
</dbReference>
<dbReference type="InterPro" id="IPR038604">
    <property type="entry name" value="HopJ_sf"/>
</dbReference>
<dbReference type="GeneID" id="300924465"/>
<evidence type="ECO:0000313" key="1">
    <source>
        <dbReference type="EMBL" id="KRU23025.1"/>
    </source>
</evidence>
<dbReference type="AlphaFoldDB" id="A0A0T6DT02"/>
<dbReference type="InterPro" id="IPR014984">
    <property type="entry name" value="HopJ"/>
</dbReference>
<organism evidence="1 2">
    <name type="scientific">Psychrobacter piscatorii</name>
    <dbReference type="NCBI Taxonomy" id="554343"/>
    <lineage>
        <taxon>Bacteria</taxon>
        <taxon>Pseudomonadati</taxon>
        <taxon>Pseudomonadota</taxon>
        <taxon>Gammaproteobacteria</taxon>
        <taxon>Moraxellales</taxon>
        <taxon>Moraxellaceae</taxon>
        <taxon>Psychrobacter</taxon>
    </lineage>
</organism>
<sequence length="124" mass="13761">MSIRQSDVSALLNGLNKKAIGFNDVISFIDDFYRYSPAPFVNGMVHNAAGENEGSAKIFGFAKHHGLNQLDTLKLFGEHYAKVQATPNGTDHANIRNFLHWGWQGFLMQKNPLTVRPSVDTTAI</sequence>
<comment type="caution">
    <text evidence="1">The sequence shown here is derived from an EMBL/GenBank/DDBJ whole genome shotgun (WGS) entry which is preliminary data.</text>
</comment>
<dbReference type="Gene3D" id="3.20.160.10">
    <property type="entry name" value="vpa0580 domain like"/>
    <property type="match status" value="1"/>
</dbReference>
<keyword evidence="2" id="KW-1185">Reference proteome</keyword>
<gene>
    <name evidence="1" type="ORF">AS194_00910</name>
</gene>